<evidence type="ECO:0000259" key="11">
    <source>
        <dbReference type="PROSITE" id="PS50893"/>
    </source>
</evidence>
<dbReference type="EMBL" id="JACHHF010000004">
    <property type="protein sequence ID" value="MBB5175972.1"/>
    <property type="molecule type" value="Genomic_DNA"/>
</dbReference>
<feature type="domain" description="ABC transporter" evidence="11">
    <location>
        <begin position="2"/>
        <end position="230"/>
    </location>
</feature>
<comment type="subcellular location">
    <subcellularLocation>
        <location evidence="1">Cell membrane</location>
        <topology evidence="1">Peripheral membrane protein</topology>
    </subcellularLocation>
</comment>
<dbReference type="SUPFAM" id="SSF52540">
    <property type="entry name" value="P-loop containing nucleoside triphosphate hydrolases"/>
    <property type="match status" value="1"/>
</dbReference>
<dbReference type="InterPro" id="IPR003593">
    <property type="entry name" value="AAA+_ATPase"/>
</dbReference>
<evidence type="ECO:0000256" key="2">
    <source>
        <dbReference type="ARBA" id="ARBA00011131"/>
    </source>
</evidence>
<dbReference type="GO" id="GO:0098796">
    <property type="term" value="C:membrane protein complex"/>
    <property type="evidence" value="ECO:0007669"/>
    <property type="project" value="UniProtKB-ARBA"/>
</dbReference>
<dbReference type="InterPro" id="IPR027417">
    <property type="entry name" value="P-loop_NTPase"/>
</dbReference>
<keyword evidence="12" id="KW-0378">Hydrolase</keyword>
<evidence type="ECO:0000313" key="13">
    <source>
        <dbReference type="Proteomes" id="UP000579136"/>
    </source>
</evidence>
<evidence type="ECO:0000256" key="3">
    <source>
        <dbReference type="ARBA" id="ARBA00022448"/>
    </source>
</evidence>
<dbReference type="GO" id="GO:0005886">
    <property type="term" value="C:plasma membrane"/>
    <property type="evidence" value="ECO:0007669"/>
    <property type="project" value="UniProtKB-SubCell"/>
</dbReference>
<dbReference type="PANTHER" id="PTHR24220:SF666">
    <property type="entry name" value="HEMIN IMPORT ATP-BINDING PROTEIN HRTA-RELATED"/>
    <property type="match status" value="1"/>
</dbReference>
<organism evidence="12 13">
    <name type="scientific">Nosocomiicoccus ampullae</name>
    <dbReference type="NCBI Taxonomy" id="489910"/>
    <lineage>
        <taxon>Bacteria</taxon>
        <taxon>Bacillati</taxon>
        <taxon>Bacillota</taxon>
        <taxon>Bacilli</taxon>
        <taxon>Bacillales</taxon>
        <taxon>Staphylococcaceae</taxon>
        <taxon>Nosocomiicoccus</taxon>
    </lineage>
</organism>
<evidence type="ECO:0000256" key="10">
    <source>
        <dbReference type="ARBA" id="ARBA00024721"/>
    </source>
</evidence>
<keyword evidence="5" id="KW-0547">Nucleotide-binding</keyword>
<dbReference type="InterPro" id="IPR017871">
    <property type="entry name" value="ABC_transporter-like_CS"/>
</dbReference>
<dbReference type="GO" id="GO:0016887">
    <property type="term" value="F:ATP hydrolysis activity"/>
    <property type="evidence" value="ECO:0007669"/>
    <property type="project" value="InterPro"/>
</dbReference>
<evidence type="ECO:0000256" key="5">
    <source>
        <dbReference type="ARBA" id="ARBA00022741"/>
    </source>
</evidence>
<comment type="caution">
    <text evidence="12">The sequence shown here is derived from an EMBL/GenBank/DDBJ whole genome shotgun (WGS) entry which is preliminary data.</text>
</comment>
<evidence type="ECO:0000256" key="8">
    <source>
        <dbReference type="ARBA" id="ARBA00024359"/>
    </source>
</evidence>
<dbReference type="Proteomes" id="UP000579136">
    <property type="component" value="Unassembled WGS sequence"/>
</dbReference>
<comment type="similarity">
    <text evidence="8">Belongs to the ABC transporter superfamily. HrtA family.</text>
</comment>
<accession>A0A9Q2CZ79</accession>
<name>A0A9Q2CZ79_9STAP</name>
<keyword evidence="3" id="KW-0813">Transport</keyword>
<dbReference type="PROSITE" id="PS00211">
    <property type="entry name" value="ABC_TRANSPORTER_1"/>
    <property type="match status" value="1"/>
</dbReference>
<dbReference type="InterPro" id="IPR003439">
    <property type="entry name" value="ABC_transporter-like_ATP-bd"/>
</dbReference>
<evidence type="ECO:0000256" key="7">
    <source>
        <dbReference type="ARBA" id="ARBA00023136"/>
    </source>
</evidence>
<comment type="subunit">
    <text evidence="2">The complex is composed of two ATP-binding proteins (HrtA), two transmembrane proteins (HrtB) and a solute-binding protein.</text>
</comment>
<evidence type="ECO:0000256" key="1">
    <source>
        <dbReference type="ARBA" id="ARBA00004202"/>
    </source>
</evidence>
<evidence type="ECO:0000256" key="4">
    <source>
        <dbReference type="ARBA" id="ARBA00022475"/>
    </source>
</evidence>
<dbReference type="InterPro" id="IPR017911">
    <property type="entry name" value="MacB-like_ATP-bd"/>
</dbReference>
<evidence type="ECO:0000256" key="9">
    <source>
        <dbReference type="ARBA" id="ARBA00024432"/>
    </source>
</evidence>
<evidence type="ECO:0000313" key="12">
    <source>
        <dbReference type="EMBL" id="MBB5175972.1"/>
    </source>
</evidence>
<proteinExistence type="inferred from homology"/>
<dbReference type="CDD" id="cd03255">
    <property type="entry name" value="ABC_MJ0796_LolCDE_FtsE"/>
    <property type="match status" value="1"/>
</dbReference>
<evidence type="ECO:0000256" key="6">
    <source>
        <dbReference type="ARBA" id="ARBA00022840"/>
    </source>
</evidence>
<dbReference type="FunFam" id="3.40.50.300:FF:000032">
    <property type="entry name" value="Export ABC transporter ATP-binding protein"/>
    <property type="match status" value="1"/>
</dbReference>
<dbReference type="SMART" id="SM00382">
    <property type="entry name" value="AAA"/>
    <property type="match status" value="1"/>
</dbReference>
<dbReference type="GO" id="GO:0022857">
    <property type="term" value="F:transmembrane transporter activity"/>
    <property type="evidence" value="ECO:0007669"/>
    <property type="project" value="TreeGrafter"/>
</dbReference>
<gene>
    <name evidence="12" type="ORF">HNQ45_000856</name>
</gene>
<dbReference type="GO" id="GO:0005524">
    <property type="term" value="F:ATP binding"/>
    <property type="evidence" value="ECO:0007669"/>
    <property type="project" value="UniProtKB-KW"/>
</dbReference>
<sequence>MLDIKDVTKAFGSGDTKTEVLKDINLKVDEGELVVLYGPSGSGKSTLLSIIGALLSPTSGKIMMDDNDWTSYKDSEMTALRLDEIGFIFQESHLLPYLKIREQLEFVGREAGMDKKDARKRAKEILDLFGLSHRLEHYPKALSGGEQQRVAIARAFMNNPSLILADEPTASLDFERAVQVVEVIQKRVKENNASCILITHDQRIFKYADRLYVLKGGELEEEKIKDKESA</sequence>
<dbReference type="PROSITE" id="PS50893">
    <property type="entry name" value="ABC_TRANSPORTER_2"/>
    <property type="match status" value="1"/>
</dbReference>
<keyword evidence="4" id="KW-1003">Cell membrane</keyword>
<dbReference type="Gene3D" id="3.40.50.300">
    <property type="entry name" value="P-loop containing nucleotide triphosphate hydrolases"/>
    <property type="match status" value="1"/>
</dbReference>
<keyword evidence="13" id="KW-1185">Reference proteome</keyword>
<protein>
    <recommendedName>
        <fullName evidence="9">Putative hemin import ATP-binding protein HrtA</fullName>
    </recommendedName>
</protein>
<dbReference type="InterPro" id="IPR015854">
    <property type="entry name" value="ABC_transpr_LolD-like"/>
</dbReference>
<keyword evidence="6 12" id="KW-0067">ATP-binding</keyword>
<keyword evidence="7" id="KW-0472">Membrane</keyword>
<reference evidence="12 13" key="1">
    <citation type="submission" date="2020-08" db="EMBL/GenBank/DDBJ databases">
        <title>Genomic Encyclopedia of Type Strains, Phase IV (KMG-IV): sequencing the most valuable type-strain genomes for metagenomic binning, comparative biology and taxonomic classification.</title>
        <authorList>
            <person name="Goeker M."/>
        </authorList>
    </citation>
    <scope>NUCLEOTIDE SEQUENCE [LARGE SCALE GENOMIC DNA]</scope>
    <source>
        <strain evidence="12 13">DSM 19163</strain>
    </source>
</reference>
<dbReference type="PANTHER" id="PTHR24220">
    <property type="entry name" value="IMPORT ATP-BINDING PROTEIN"/>
    <property type="match status" value="1"/>
</dbReference>
<comment type="function">
    <text evidence="10">Part of the ABC transporter complex hrt involved in hemin import. Responsible for energy coupling to the transport system.</text>
</comment>
<dbReference type="AlphaFoldDB" id="A0A9Q2CZ79"/>
<dbReference type="Pfam" id="PF00005">
    <property type="entry name" value="ABC_tran"/>
    <property type="match status" value="1"/>
</dbReference>
<dbReference type="RefSeq" id="WP_183673778.1">
    <property type="nucleotide sequence ID" value="NZ_CBCRYX010000015.1"/>
</dbReference>